<organism evidence="4 5">
    <name type="scientific">Cereibacter changlensis</name>
    <dbReference type="NCBI Taxonomy" id="402884"/>
    <lineage>
        <taxon>Bacteria</taxon>
        <taxon>Pseudomonadati</taxon>
        <taxon>Pseudomonadota</taxon>
        <taxon>Alphaproteobacteria</taxon>
        <taxon>Rhodobacterales</taxon>
        <taxon>Paracoccaceae</taxon>
        <taxon>Cereibacter</taxon>
    </lineage>
</organism>
<gene>
    <name evidence="4" type="ORF">FAZ78_13175</name>
</gene>
<reference evidence="4 5" key="1">
    <citation type="submission" date="2019-04" db="EMBL/GenBank/DDBJ databases">
        <title>Crypto-aerobic microbial life in anoxic (sulfidic) marine sediments.</title>
        <authorList>
            <person name="Bhattacharya S."/>
            <person name="Roy C."/>
            <person name="Mondal N."/>
            <person name="Sarkar J."/>
            <person name="Mandal S."/>
            <person name="Rameez M.J."/>
            <person name="Ghosh W."/>
        </authorList>
    </citation>
    <scope>NUCLEOTIDE SEQUENCE [LARGE SCALE GENOMIC DNA]</scope>
    <source>
        <strain evidence="4 5">SBBC</strain>
    </source>
</reference>
<dbReference type="Gene3D" id="3.90.550.10">
    <property type="entry name" value="Spore Coat Polysaccharide Biosynthesis Protein SpsA, Chain A"/>
    <property type="match status" value="1"/>
</dbReference>
<evidence type="ECO:0000256" key="3">
    <source>
        <dbReference type="ARBA" id="ARBA00022723"/>
    </source>
</evidence>
<dbReference type="GO" id="GO:0046872">
    <property type="term" value="F:metal ion binding"/>
    <property type="evidence" value="ECO:0007669"/>
    <property type="project" value="UniProtKB-KW"/>
</dbReference>
<dbReference type="SUPFAM" id="SSF53448">
    <property type="entry name" value="Nucleotide-diphospho-sugar transferases"/>
    <property type="match status" value="1"/>
</dbReference>
<comment type="caution">
    <text evidence="4">The sequence shown here is derived from an EMBL/GenBank/DDBJ whole genome shotgun (WGS) entry which is preliminary data.</text>
</comment>
<evidence type="ECO:0000313" key="5">
    <source>
        <dbReference type="Proteomes" id="UP000306340"/>
    </source>
</evidence>
<dbReference type="GO" id="GO:0016757">
    <property type="term" value="F:glycosyltransferase activity"/>
    <property type="evidence" value="ECO:0007669"/>
    <property type="project" value="UniProtKB-KW"/>
</dbReference>
<sequence length="382" mass="44855">MLLPNRRSTHRRTQEWRFYGRMCMANAIYLVVDENLSDIAGLQAERVARQWECDVHIFVERRDLSAEVRQFQADGRIFYHFEELGRFLPAGLPEDNKWPKIVYLRIFAPQVLSGYKRLLYIDADVLSMWANPVIWELSLPSGLGAVCDLATLKRPPADEKRLTREEWLSDIGVKSGRYFNSGVLLIDPQKWLTIDFTKKLAEYFRLHPNAVRFDQDFLAHVFDGTWTELSPRFNYQAHTLECGMTEAVNPVFIHFSRTYKPWYGRSTGWSAPTDPRFYDLYREMIIEAGLRPESYHRPARVNMIRQAKYALRAWLTQMGIKSRRETREIELWKKRGDQFREFMDAGLSSGRFSDETRTKLSAEQYPPVFDGRFAVGSDNRPR</sequence>
<protein>
    <recommendedName>
        <fullName evidence="6">Glycosyltransferase family 8 protein</fullName>
    </recommendedName>
</protein>
<dbReference type="PANTHER" id="PTHR13778:SF47">
    <property type="entry name" value="LIPOPOLYSACCHARIDE 1,3-GALACTOSYLTRANSFERASE"/>
    <property type="match status" value="1"/>
</dbReference>
<name>A0A4U0YWE5_9RHOB</name>
<dbReference type="PANTHER" id="PTHR13778">
    <property type="entry name" value="GLYCOSYLTRANSFERASE 8 DOMAIN-CONTAINING PROTEIN"/>
    <property type="match status" value="1"/>
</dbReference>
<dbReference type="AlphaFoldDB" id="A0A4U0YWE5"/>
<dbReference type="InterPro" id="IPR050748">
    <property type="entry name" value="Glycosyltrans_8_dom-fam"/>
</dbReference>
<evidence type="ECO:0000256" key="1">
    <source>
        <dbReference type="ARBA" id="ARBA00022676"/>
    </source>
</evidence>
<dbReference type="Pfam" id="PF01501">
    <property type="entry name" value="Glyco_transf_8"/>
    <property type="match status" value="1"/>
</dbReference>
<keyword evidence="3" id="KW-0479">Metal-binding</keyword>
<dbReference type="InterPro" id="IPR002495">
    <property type="entry name" value="Glyco_trans_8"/>
</dbReference>
<evidence type="ECO:0000256" key="2">
    <source>
        <dbReference type="ARBA" id="ARBA00022679"/>
    </source>
</evidence>
<keyword evidence="2" id="KW-0808">Transferase</keyword>
<proteinExistence type="predicted"/>
<evidence type="ECO:0000313" key="4">
    <source>
        <dbReference type="EMBL" id="TKA96115.1"/>
    </source>
</evidence>
<dbReference type="Proteomes" id="UP000306340">
    <property type="component" value="Unassembled WGS sequence"/>
</dbReference>
<evidence type="ECO:0008006" key="6">
    <source>
        <dbReference type="Google" id="ProtNLM"/>
    </source>
</evidence>
<dbReference type="InterPro" id="IPR029044">
    <property type="entry name" value="Nucleotide-diphossugar_trans"/>
</dbReference>
<keyword evidence="1" id="KW-0328">Glycosyltransferase</keyword>
<dbReference type="EMBL" id="SWAU01000121">
    <property type="protein sequence ID" value="TKA96115.1"/>
    <property type="molecule type" value="Genomic_DNA"/>
</dbReference>
<accession>A0A4U0YWE5</accession>